<sequence length="59" mass="6198">MMSKRSMVPLYTSDELNDRRGDREAGRGLAGAVSECLSLVASSFSSGTPGSVFVEDGNV</sequence>
<dbReference type="Proteomes" id="UP000054248">
    <property type="component" value="Unassembled WGS sequence"/>
</dbReference>
<name>A0A0C3MAT9_9AGAM</name>
<keyword evidence="3" id="KW-1185">Reference proteome</keyword>
<evidence type="ECO:0000313" key="3">
    <source>
        <dbReference type="Proteomes" id="UP000054248"/>
    </source>
</evidence>
<reference evidence="2 3" key="1">
    <citation type="submission" date="2014-04" db="EMBL/GenBank/DDBJ databases">
        <authorList>
            <consortium name="DOE Joint Genome Institute"/>
            <person name="Kuo A."/>
            <person name="Girlanda M."/>
            <person name="Perotto S."/>
            <person name="Kohler A."/>
            <person name="Nagy L.G."/>
            <person name="Floudas D."/>
            <person name="Copeland A."/>
            <person name="Barry K.W."/>
            <person name="Cichocki N."/>
            <person name="Veneault-Fourrey C."/>
            <person name="LaButti K."/>
            <person name="Lindquist E.A."/>
            <person name="Lipzen A."/>
            <person name="Lundell T."/>
            <person name="Morin E."/>
            <person name="Murat C."/>
            <person name="Sun H."/>
            <person name="Tunlid A."/>
            <person name="Henrissat B."/>
            <person name="Grigoriev I.V."/>
            <person name="Hibbett D.S."/>
            <person name="Martin F."/>
            <person name="Nordberg H.P."/>
            <person name="Cantor M.N."/>
            <person name="Hua S.X."/>
        </authorList>
    </citation>
    <scope>NUCLEOTIDE SEQUENCE [LARGE SCALE GENOMIC DNA]</scope>
    <source>
        <strain evidence="2 3">MUT 4182</strain>
    </source>
</reference>
<gene>
    <name evidence="2" type="ORF">M407DRAFT_242048</name>
</gene>
<evidence type="ECO:0000313" key="2">
    <source>
        <dbReference type="EMBL" id="KIO30807.1"/>
    </source>
</evidence>
<evidence type="ECO:0000256" key="1">
    <source>
        <dbReference type="SAM" id="MobiDB-lite"/>
    </source>
</evidence>
<dbReference type="EMBL" id="KN822968">
    <property type="protein sequence ID" value="KIO30807.1"/>
    <property type="molecule type" value="Genomic_DNA"/>
</dbReference>
<protein>
    <submittedName>
        <fullName evidence="2">Uncharacterized protein</fullName>
    </submittedName>
</protein>
<accession>A0A0C3MAT9</accession>
<feature type="compositionally biased region" description="Basic and acidic residues" evidence="1">
    <location>
        <begin position="16"/>
        <end position="25"/>
    </location>
</feature>
<organism evidence="2 3">
    <name type="scientific">Tulasnella calospora MUT 4182</name>
    <dbReference type="NCBI Taxonomy" id="1051891"/>
    <lineage>
        <taxon>Eukaryota</taxon>
        <taxon>Fungi</taxon>
        <taxon>Dikarya</taxon>
        <taxon>Basidiomycota</taxon>
        <taxon>Agaricomycotina</taxon>
        <taxon>Agaricomycetes</taxon>
        <taxon>Cantharellales</taxon>
        <taxon>Tulasnellaceae</taxon>
        <taxon>Tulasnella</taxon>
    </lineage>
</organism>
<reference evidence="3" key="2">
    <citation type="submission" date="2015-01" db="EMBL/GenBank/DDBJ databases">
        <title>Evolutionary Origins and Diversification of the Mycorrhizal Mutualists.</title>
        <authorList>
            <consortium name="DOE Joint Genome Institute"/>
            <consortium name="Mycorrhizal Genomics Consortium"/>
            <person name="Kohler A."/>
            <person name="Kuo A."/>
            <person name="Nagy L.G."/>
            <person name="Floudas D."/>
            <person name="Copeland A."/>
            <person name="Barry K.W."/>
            <person name="Cichocki N."/>
            <person name="Veneault-Fourrey C."/>
            <person name="LaButti K."/>
            <person name="Lindquist E.A."/>
            <person name="Lipzen A."/>
            <person name="Lundell T."/>
            <person name="Morin E."/>
            <person name="Murat C."/>
            <person name="Riley R."/>
            <person name="Ohm R."/>
            <person name="Sun H."/>
            <person name="Tunlid A."/>
            <person name="Henrissat B."/>
            <person name="Grigoriev I.V."/>
            <person name="Hibbett D.S."/>
            <person name="Martin F."/>
        </authorList>
    </citation>
    <scope>NUCLEOTIDE SEQUENCE [LARGE SCALE GENOMIC DNA]</scope>
    <source>
        <strain evidence="3">MUT 4182</strain>
    </source>
</reference>
<proteinExistence type="predicted"/>
<dbReference type="AlphaFoldDB" id="A0A0C3MAT9"/>
<dbReference type="HOGENOM" id="CLU_2962605_0_0_1"/>
<feature type="region of interest" description="Disordered" evidence="1">
    <location>
        <begin position="1"/>
        <end position="25"/>
    </location>
</feature>